<comment type="caution">
    <text evidence="4">The sequence shown here is derived from an EMBL/GenBank/DDBJ whole genome shotgun (WGS) entry which is preliminary data.</text>
</comment>
<dbReference type="Proteomes" id="UP000600588">
    <property type="component" value="Unassembled WGS sequence"/>
</dbReference>
<protein>
    <submittedName>
        <fullName evidence="4">Hsp20/alpha crystallin family protein</fullName>
    </submittedName>
</protein>
<dbReference type="InterPro" id="IPR002068">
    <property type="entry name" value="A-crystallin/Hsp20_dom"/>
</dbReference>
<dbReference type="EMBL" id="JACVXB010000002">
    <property type="protein sequence ID" value="MBD0832001.1"/>
    <property type="molecule type" value="Genomic_DNA"/>
</dbReference>
<dbReference type="RefSeq" id="WP_188229782.1">
    <property type="nucleotide sequence ID" value="NZ_JACVXB010000002.1"/>
</dbReference>
<dbReference type="SUPFAM" id="SSF49764">
    <property type="entry name" value="HSP20-like chaperones"/>
    <property type="match status" value="1"/>
</dbReference>
<evidence type="ECO:0000313" key="4">
    <source>
        <dbReference type="EMBL" id="MBD0832001.1"/>
    </source>
</evidence>
<evidence type="ECO:0000256" key="1">
    <source>
        <dbReference type="PROSITE-ProRule" id="PRU00285"/>
    </source>
</evidence>
<dbReference type="InterPro" id="IPR008978">
    <property type="entry name" value="HSP20-like_chaperone"/>
</dbReference>
<comment type="similarity">
    <text evidence="1 2">Belongs to the small heat shock protein (HSP20) family.</text>
</comment>
<dbReference type="CDD" id="cd06464">
    <property type="entry name" value="ACD_sHsps-like"/>
    <property type="match status" value="1"/>
</dbReference>
<proteinExistence type="inferred from homology"/>
<keyword evidence="5" id="KW-1185">Reference proteome</keyword>
<dbReference type="Gene3D" id="2.60.40.790">
    <property type="match status" value="1"/>
</dbReference>
<dbReference type="AlphaFoldDB" id="A0A8J6Q2C6"/>
<feature type="domain" description="SHSP" evidence="3">
    <location>
        <begin position="45"/>
        <end position="158"/>
    </location>
</feature>
<accession>A0A8J6Q2C6</accession>
<sequence>MSVLIPTRKNGNKISDSNFNLLPNINSWFDDIFSNRLGTEFMPDFNNGMSLPKVNIVDSEDKFAIEMAVPGLEKSDFDINIDDNVLSVGAESKSEVSKEEKHYTRKEFGYSSFKRTFTIPQSVDIEKIKADYKEGILKINLPKKEESKRPSARKIDIK</sequence>
<evidence type="ECO:0000313" key="5">
    <source>
        <dbReference type="Proteomes" id="UP000600588"/>
    </source>
</evidence>
<dbReference type="Pfam" id="PF00011">
    <property type="entry name" value="HSP20"/>
    <property type="match status" value="1"/>
</dbReference>
<dbReference type="InterPro" id="IPR031107">
    <property type="entry name" value="Small_HSP"/>
</dbReference>
<name>A0A8J6Q2C6_9FLAO</name>
<evidence type="ECO:0000259" key="3">
    <source>
        <dbReference type="PROSITE" id="PS01031"/>
    </source>
</evidence>
<gene>
    <name evidence="4" type="ORF">ICJ83_07635</name>
</gene>
<dbReference type="PROSITE" id="PS01031">
    <property type="entry name" value="SHSP"/>
    <property type="match status" value="1"/>
</dbReference>
<reference evidence="4 5" key="1">
    <citation type="submission" date="2020-09" db="EMBL/GenBank/DDBJ databases">
        <title>TT11 complete genome.</title>
        <authorList>
            <person name="Wu Z."/>
        </authorList>
    </citation>
    <scope>NUCLEOTIDE SEQUENCE [LARGE SCALE GENOMIC DNA]</scope>
    <source>
        <strain evidence="4 5">TT11</strain>
    </source>
</reference>
<dbReference type="PANTHER" id="PTHR11527">
    <property type="entry name" value="HEAT-SHOCK PROTEIN 20 FAMILY MEMBER"/>
    <property type="match status" value="1"/>
</dbReference>
<evidence type="ECO:0000256" key="2">
    <source>
        <dbReference type="RuleBase" id="RU003616"/>
    </source>
</evidence>
<organism evidence="4 5">
    <name type="scientific">Aestuariibaculum sediminum</name>
    <dbReference type="NCBI Taxonomy" id="2770637"/>
    <lineage>
        <taxon>Bacteria</taxon>
        <taxon>Pseudomonadati</taxon>
        <taxon>Bacteroidota</taxon>
        <taxon>Flavobacteriia</taxon>
        <taxon>Flavobacteriales</taxon>
        <taxon>Flavobacteriaceae</taxon>
    </lineage>
</organism>